<feature type="region of interest" description="Disordered" evidence="6">
    <location>
        <begin position="206"/>
        <end position="235"/>
    </location>
</feature>
<evidence type="ECO:0000259" key="8">
    <source>
        <dbReference type="PROSITE" id="PS50850"/>
    </source>
</evidence>
<dbReference type="EMBL" id="CAMXCT010000753">
    <property type="protein sequence ID" value="CAI3982833.1"/>
    <property type="molecule type" value="Genomic_DNA"/>
</dbReference>
<evidence type="ECO:0000256" key="6">
    <source>
        <dbReference type="SAM" id="MobiDB-lite"/>
    </source>
</evidence>
<sequence>MARWRLRLEDFGRRQEGLSQISEAWHQPRWAAKAKGLKGDEDRPLSSMSTRCPSRTTGTVASTPCPSTPRGVLSPTPRLSPTPGMSPRTPSPTSLPQGLSSPPPPSVRVGGELWAAPRRTEKRRNSEGGKGDLPLTYSLMPETLGVGNLLPSYELWVTLHGGNGRWQQVRAQHHWAQMLVENEEAEVIRKQEAEKQRLRRAEAARQRRAEEEELSRRVEEAEADKKRRKEEEHRLQLQREEEARKARLEEARLLESMKPRKCQKCNGTGRCSNCQGEGSVDVLFLAPQVGKRHMPIPQGRRPRGCRQCGGVGDGSLARDFGPGSGKCDACHGERLIQPPPGGFKTPAKPDPPAEKVQAKKEAQQDERVKDGCSKTWWIFLCSTYGFVYFSTDQYAPSLPQMGVDLSGSQWLMSATVQFNFITKALMGLVIAGISDHVGRRPVMVGCLSLLAMASFCCGCAPNADWFLASRFLQGLGESVEPVVFATCRDYFAKPEDRMMVITGVQLVGSVAQMVAPIFGGFSSIVFGWRFSFFCLALLWGSHAAYAARYMLESCPDSSGEKEEGSYFFGLRKIFTPGPLCLLFTECCAVVPFMVFTSNIGYVTQVNYGQSPITTSFCMLSWAVIDAIGVIGTQCLQSTSGLSIPQMSRIMMVTFGLAGILSLFLGSFLEEMWAYLTASFLQGMLYSPALVLLNVLYFEPLEDCAGLAAAFEIVAQDFLPTLYSMVCTQSLIHSGVKSYMQLQSAGFVATPVFYLGYELVQRVPSPPVAFESDVYKDPDRG</sequence>
<dbReference type="InterPro" id="IPR011701">
    <property type="entry name" value="MFS"/>
</dbReference>
<feature type="transmembrane region" description="Helical" evidence="7">
    <location>
        <begin position="411"/>
        <end position="430"/>
    </location>
</feature>
<dbReference type="PANTHER" id="PTHR43124:SF3">
    <property type="entry name" value="CHLORAMPHENICOL EFFLUX PUMP RV0191"/>
    <property type="match status" value="1"/>
</dbReference>
<keyword evidence="5 7" id="KW-0472">Membrane</keyword>
<feature type="compositionally biased region" description="Low complexity" evidence="6">
    <location>
        <begin position="91"/>
        <end position="100"/>
    </location>
</feature>
<keyword evidence="4 7" id="KW-1133">Transmembrane helix</keyword>
<evidence type="ECO:0000256" key="4">
    <source>
        <dbReference type="ARBA" id="ARBA00022989"/>
    </source>
</evidence>
<reference evidence="10" key="2">
    <citation type="submission" date="2024-04" db="EMBL/GenBank/DDBJ databases">
        <authorList>
            <person name="Chen Y."/>
            <person name="Shah S."/>
            <person name="Dougan E. K."/>
            <person name="Thang M."/>
            <person name="Chan C."/>
        </authorList>
    </citation>
    <scope>NUCLEOTIDE SEQUENCE [LARGE SCALE GENOMIC DNA]</scope>
</reference>
<reference evidence="9" key="1">
    <citation type="submission" date="2022-10" db="EMBL/GenBank/DDBJ databases">
        <authorList>
            <person name="Chen Y."/>
            <person name="Dougan E. K."/>
            <person name="Chan C."/>
            <person name="Rhodes N."/>
            <person name="Thang M."/>
        </authorList>
    </citation>
    <scope>NUCLEOTIDE SEQUENCE</scope>
</reference>
<dbReference type="PROSITE" id="PS00216">
    <property type="entry name" value="SUGAR_TRANSPORT_1"/>
    <property type="match status" value="1"/>
</dbReference>
<dbReference type="OrthoDB" id="440553at2759"/>
<feature type="transmembrane region" description="Helical" evidence="7">
    <location>
        <begin position="612"/>
        <end position="635"/>
    </location>
</feature>
<dbReference type="SUPFAM" id="SSF103473">
    <property type="entry name" value="MFS general substrate transporter"/>
    <property type="match status" value="1"/>
</dbReference>
<dbReference type="Pfam" id="PF07690">
    <property type="entry name" value="MFS_1"/>
    <property type="match status" value="1"/>
</dbReference>
<feature type="transmembrane region" description="Helical" evidence="7">
    <location>
        <begin position="647"/>
        <end position="668"/>
    </location>
</feature>
<evidence type="ECO:0000313" key="11">
    <source>
        <dbReference type="EMBL" id="CAL4770145.1"/>
    </source>
</evidence>
<accession>A0A9P1FNQ9</accession>
<feature type="transmembrane region" description="Helical" evidence="7">
    <location>
        <begin position="517"/>
        <end position="540"/>
    </location>
</feature>
<feature type="transmembrane region" description="Helical" evidence="7">
    <location>
        <begin position="674"/>
        <end position="696"/>
    </location>
</feature>
<proteinExistence type="predicted"/>
<feature type="transmembrane region" description="Helical" evidence="7">
    <location>
        <begin position="442"/>
        <end position="463"/>
    </location>
</feature>
<evidence type="ECO:0000313" key="9">
    <source>
        <dbReference type="EMBL" id="CAI3982833.1"/>
    </source>
</evidence>
<evidence type="ECO:0000313" key="12">
    <source>
        <dbReference type="Proteomes" id="UP001152797"/>
    </source>
</evidence>
<dbReference type="InterPro" id="IPR036259">
    <property type="entry name" value="MFS_trans_sf"/>
</dbReference>
<dbReference type="InterPro" id="IPR005829">
    <property type="entry name" value="Sugar_transporter_CS"/>
</dbReference>
<feature type="transmembrane region" description="Helical" evidence="7">
    <location>
        <begin position="375"/>
        <end position="391"/>
    </location>
</feature>
<feature type="region of interest" description="Disordered" evidence="6">
    <location>
        <begin position="1"/>
        <end position="133"/>
    </location>
</feature>
<feature type="domain" description="Major facilitator superfamily (MFS) profile" evidence="8">
    <location>
        <begin position="376"/>
        <end position="780"/>
    </location>
</feature>
<dbReference type="Proteomes" id="UP001152797">
    <property type="component" value="Unassembled WGS sequence"/>
</dbReference>
<evidence type="ECO:0000256" key="3">
    <source>
        <dbReference type="ARBA" id="ARBA00022692"/>
    </source>
</evidence>
<feature type="compositionally biased region" description="Basic and acidic residues" evidence="6">
    <location>
        <begin position="1"/>
        <end position="16"/>
    </location>
</feature>
<evidence type="ECO:0000313" key="10">
    <source>
        <dbReference type="EMBL" id="CAL1136208.1"/>
    </source>
</evidence>
<protein>
    <submittedName>
        <fullName evidence="11">Uncharacterized MFS-type transporter YdgK</fullName>
    </submittedName>
</protein>
<dbReference type="InterPro" id="IPR050189">
    <property type="entry name" value="MFS_Efflux_Transporters"/>
</dbReference>
<evidence type="ECO:0000256" key="5">
    <source>
        <dbReference type="ARBA" id="ARBA00023136"/>
    </source>
</evidence>
<comment type="caution">
    <text evidence="9">The sequence shown here is derived from an EMBL/GenBank/DDBJ whole genome shotgun (WGS) entry which is preliminary data.</text>
</comment>
<evidence type="ECO:0000256" key="7">
    <source>
        <dbReference type="SAM" id="Phobius"/>
    </source>
</evidence>
<dbReference type="GO" id="GO:0022857">
    <property type="term" value="F:transmembrane transporter activity"/>
    <property type="evidence" value="ECO:0007669"/>
    <property type="project" value="InterPro"/>
</dbReference>
<keyword evidence="3 7" id="KW-0812">Transmembrane</keyword>
<comment type="subcellular location">
    <subcellularLocation>
        <location evidence="1">Cell membrane</location>
        <topology evidence="1">Multi-pass membrane protein</topology>
    </subcellularLocation>
</comment>
<dbReference type="PROSITE" id="PS50850">
    <property type="entry name" value="MFS"/>
    <property type="match status" value="1"/>
</dbReference>
<dbReference type="EMBL" id="CAMXCT020000753">
    <property type="protein sequence ID" value="CAL1136208.1"/>
    <property type="molecule type" value="Genomic_DNA"/>
</dbReference>
<dbReference type="InterPro" id="IPR020846">
    <property type="entry name" value="MFS_dom"/>
</dbReference>
<dbReference type="GO" id="GO:0005886">
    <property type="term" value="C:plasma membrane"/>
    <property type="evidence" value="ECO:0007669"/>
    <property type="project" value="UniProtKB-SubCell"/>
</dbReference>
<dbReference type="Gene3D" id="1.20.1720.10">
    <property type="entry name" value="Multidrug resistance protein D"/>
    <property type="match status" value="1"/>
</dbReference>
<keyword evidence="12" id="KW-1185">Reference proteome</keyword>
<keyword evidence="2" id="KW-1003">Cell membrane</keyword>
<dbReference type="AlphaFoldDB" id="A0A9P1FNQ9"/>
<name>A0A9P1FNQ9_9DINO</name>
<gene>
    <name evidence="9" type="ORF">C1SCF055_LOCUS10496</name>
</gene>
<feature type="transmembrane region" description="Helical" evidence="7">
    <location>
        <begin position="579"/>
        <end position="600"/>
    </location>
</feature>
<evidence type="ECO:0000256" key="1">
    <source>
        <dbReference type="ARBA" id="ARBA00004651"/>
    </source>
</evidence>
<feature type="compositionally biased region" description="Polar residues" evidence="6">
    <location>
        <begin position="46"/>
        <end position="65"/>
    </location>
</feature>
<organism evidence="9">
    <name type="scientific">Cladocopium goreaui</name>
    <dbReference type="NCBI Taxonomy" id="2562237"/>
    <lineage>
        <taxon>Eukaryota</taxon>
        <taxon>Sar</taxon>
        <taxon>Alveolata</taxon>
        <taxon>Dinophyceae</taxon>
        <taxon>Suessiales</taxon>
        <taxon>Symbiodiniaceae</taxon>
        <taxon>Cladocopium</taxon>
    </lineage>
</organism>
<dbReference type="PANTHER" id="PTHR43124">
    <property type="entry name" value="PURINE EFFLUX PUMP PBUE"/>
    <property type="match status" value="1"/>
</dbReference>
<evidence type="ECO:0000256" key="2">
    <source>
        <dbReference type="ARBA" id="ARBA00022475"/>
    </source>
</evidence>
<dbReference type="EMBL" id="CAMXCT030000753">
    <property type="protein sequence ID" value="CAL4770145.1"/>
    <property type="molecule type" value="Genomic_DNA"/>
</dbReference>